<gene>
    <name evidence="2" type="ORF">NAEGRDRAFT_74496</name>
</gene>
<feature type="chain" id="PRO_5003038486" evidence="1">
    <location>
        <begin position="19"/>
        <end position="226"/>
    </location>
</feature>
<organism evidence="3">
    <name type="scientific">Naegleria gruberi</name>
    <name type="common">Amoeba</name>
    <dbReference type="NCBI Taxonomy" id="5762"/>
    <lineage>
        <taxon>Eukaryota</taxon>
        <taxon>Discoba</taxon>
        <taxon>Heterolobosea</taxon>
        <taxon>Tetramitia</taxon>
        <taxon>Eutetramitia</taxon>
        <taxon>Vahlkampfiidae</taxon>
        <taxon>Naegleria</taxon>
    </lineage>
</organism>
<accession>D2VZI1</accession>
<keyword evidence="3" id="KW-1185">Reference proteome</keyword>
<dbReference type="AlphaFoldDB" id="D2VZI1"/>
<reference evidence="2 3" key="1">
    <citation type="journal article" date="2010" name="Cell">
        <title>The genome of Naegleria gruberi illuminates early eukaryotic versatility.</title>
        <authorList>
            <person name="Fritz-Laylin L.K."/>
            <person name="Prochnik S.E."/>
            <person name="Ginger M.L."/>
            <person name="Dacks J.B."/>
            <person name="Carpenter M.L."/>
            <person name="Field M.C."/>
            <person name="Kuo A."/>
            <person name="Paredez A."/>
            <person name="Chapman J."/>
            <person name="Pham J."/>
            <person name="Shu S."/>
            <person name="Neupane R."/>
            <person name="Cipriano M."/>
            <person name="Mancuso J."/>
            <person name="Tu H."/>
            <person name="Salamov A."/>
            <person name="Lindquist E."/>
            <person name="Shapiro H."/>
            <person name="Lucas S."/>
            <person name="Grigoriev I.V."/>
            <person name="Cande W.Z."/>
            <person name="Fulton C."/>
            <person name="Rokhsar D.S."/>
            <person name="Dawson S.C."/>
        </authorList>
    </citation>
    <scope>NUCLEOTIDE SEQUENCE [LARGE SCALE GENOMIC DNA]</scope>
    <source>
        <strain evidence="2 3">NEG-M</strain>
    </source>
</reference>
<dbReference type="EMBL" id="GG738914">
    <property type="protein sequence ID" value="EFC37795.1"/>
    <property type="molecule type" value="Genomic_DNA"/>
</dbReference>
<sequence>MQGRTLLLFTLILLCVLAYCCVENVTAESWGSFLSQSMQVTNGKLFSSSKRSQVVCPPNTFGSKCNNKVNLPDTYPLKKGPLMIGQMEINDGNSYSCEWTIFVLEFNQSFSYPCFFVVADTTVPPINYTLTYSVWSAGFIIFSKDVVFIDGIIPTLNTKVTYMGDFNFLIDKPMSWDDSANTCQVGIVQQKISSLQELSKLKNLTTFDIPCNSSSTIKVPYFGYPY</sequence>
<keyword evidence="1" id="KW-0732">Signal</keyword>
<dbReference type="InParanoid" id="D2VZI1"/>
<proteinExistence type="predicted"/>
<dbReference type="GeneID" id="8857739"/>
<name>D2VZI1_NAEGR</name>
<evidence type="ECO:0000313" key="2">
    <source>
        <dbReference type="EMBL" id="EFC37795.1"/>
    </source>
</evidence>
<evidence type="ECO:0000256" key="1">
    <source>
        <dbReference type="SAM" id="SignalP"/>
    </source>
</evidence>
<protein>
    <submittedName>
        <fullName evidence="2">Predicted protein</fullName>
    </submittedName>
</protein>
<dbReference type="KEGG" id="ngr:NAEGRDRAFT_74496"/>
<feature type="signal peptide" evidence="1">
    <location>
        <begin position="1"/>
        <end position="18"/>
    </location>
</feature>
<evidence type="ECO:0000313" key="3">
    <source>
        <dbReference type="Proteomes" id="UP000006671"/>
    </source>
</evidence>
<dbReference type="Proteomes" id="UP000006671">
    <property type="component" value="Unassembled WGS sequence"/>
</dbReference>
<dbReference type="RefSeq" id="XP_002670539.1">
    <property type="nucleotide sequence ID" value="XM_002670493.1"/>
</dbReference>
<dbReference type="VEuPathDB" id="AmoebaDB:NAEGRDRAFT_74496"/>